<dbReference type="SUPFAM" id="SSF52540">
    <property type="entry name" value="P-loop containing nucleoside triphosphate hydrolases"/>
    <property type="match status" value="4"/>
</dbReference>
<dbReference type="Gene3D" id="1.10.472.130">
    <property type="match status" value="1"/>
</dbReference>
<keyword evidence="18" id="KW-1185">Reference proteome</keyword>
<comment type="caution">
    <text evidence="17">The sequence shown here is derived from an EMBL/GenBank/DDBJ whole genome shotgun (WGS) entry which is preliminary data.</text>
</comment>
<keyword evidence="7" id="KW-0067">ATP-binding</keyword>
<dbReference type="Proteomes" id="UP000243579">
    <property type="component" value="Unassembled WGS sequence"/>
</dbReference>
<dbReference type="GO" id="GO:0051959">
    <property type="term" value="F:dynein light intermediate chain binding"/>
    <property type="evidence" value="ECO:0007669"/>
    <property type="project" value="InterPro"/>
</dbReference>
<dbReference type="Pfam" id="PF03028">
    <property type="entry name" value="Dynein_heavy"/>
    <property type="match status" value="1"/>
</dbReference>
<comment type="subcellular location">
    <subcellularLocation>
        <location evidence="1">Cytoplasm</location>
        <location evidence="1">Cytoskeleton</location>
        <location evidence="1">Cilium axoneme</location>
    </subcellularLocation>
</comment>
<evidence type="ECO:0000256" key="12">
    <source>
        <dbReference type="ARBA" id="ARBA00023212"/>
    </source>
</evidence>
<dbReference type="Pfam" id="PF22597">
    <property type="entry name" value="DYN_lid"/>
    <property type="match status" value="1"/>
</dbReference>
<evidence type="ECO:0000256" key="15">
    <source>
        <dbReference type="SAM" id="MobiDB-lite"/>
    </source>
</evidence>
<reference evidence="17 18" key="1">
    <citation type="journal article" date="2014" name="Genome Biol. Evol.">
        <title>The secreted proteins of Achlya hypogyna and Thraustotheca clavata identify the ancestral oomycete secretome and reveal gene acquisitions by horizontal gene transfer.</title>
        <authorList>
            <person name="Misner I."/>
            <person name="Blouin N."/>
            <person name="Leonard G."/>
            <person name="Richards T.A."/>
            <person name="Lane C.E."/>
        </authorList>
    </citation>
    <scope>NUCLEOTIDE SEQUENCE [LARGE SCALE GENOMIC DNA]</scope>
    <source>
        <strain evidence="17 18">ATCC 48635</strain>
    </source>
</reference>
<feature type="region of interest" description="Disordered" evidence="15">
    <location>
        <begin position="1"/>
        <end position="30"/>
    </location>
</feature>
<dbReference type="InterPro" id="IPR027417">
    <property type="entry name" value="P-loop_NTPase"/>
</dbReference>
<dbReference type="STRING" id="1202772.A0A1V9YP36"/>
<dbReference type="Gene3D" id="1.20.1270.280">
    <property type="match status" value="1"/>
</dbReference>
<evidence type="ECO:0000256" key="9">
    <source>
        <dbReference type="ARBA" id="ARBA00023054"/>
    </source>
</evidence>
<evidence type="ECO:0000313" key="17">
    <source>
        <dbReference type="EMBL" id="OQR87427.1"/>
    </source>
</evidence>
<dbReference type="Gene3D" id="6.10.140.1060">
    <property type="match status" value="1"/>
</dbReference>
<dbReference type="Gene3D" id="1.10.8.720">
    <property type="entry name" value="Region D6 of dynein motor"/>
    <property type="match status" value="1"/>
</dbReference>
<dbReference type="InterPro" id="IPR035706">
    <property type="entry name" value="AAA_9"/>
</dbReference>
<dbReference type="PANTHER" id="PTHR22878">
    <property type="entry name" value="DYNEIN HEAVY CHAIN 6, AXONEMAL-LIKE-RELATED"/>
    <property type="match status" value="1"/>
</dbReference>
<dbReference type="Gene3D" id="1.10.287.2620">
    <property type="match status" value="1"/>
</dbReference>
<dbReference type="InterPro" id="IPR024317">
    <property type="entry name" value="Dynein_heavy_chain_D4_dom"/>
</dbReference>
<dbReference type="InterPro" id="IPR041228">
    <property type="entry name" value="Dynein_C"/>
</dbReference>
<feature type="domain" description="AAA+ ATPase" evidence="16">
    <location>
        <begin position="1467"/>
        <end position="1605"/>
    </location>
</feature>
<evidence type="ECO:0000313" key="18">
    <source>
        <dbReference type="Proteomes" id="UP000243579"/>
    </source>
</evidence>
<dbReference type="GO" id="GO:0008569">
    <property type="term" value="F:minus-end-directed microtubule motor activity"/>
    <property type="evidence" value="ECO:0007669"/>
    <property type="project" value="InterPro"/>
</dbReference>
<dbReference type="InterPro" id="IPR024743">
    <property type="entry name" value="Dynein_HC_stalk"/>
</dbReference>
<protein>
    <submittedName>
        <fullName evidence="17">Dynein heavy chain</fullName>
    </submittedName>
</protein>
<dbReference type="InterPro" id="IPR004273">
    <property type="entry name" value="Dynein_heavy_D6_P-loop"/>
</dbReference>
<dbReference type="InterPro" id="IPR013602">
    <property type="entry name" value="Dynein_heavy_linker"/>
</dbReference>
<evidence type="ECO:0000256" key="3">
    <source>
        <dbReference type="ARBA" id="ARBA00022490"/>
    </source>
</evidence>
<keyword evidence="6" id="KW-0547">Nucleotide-binding</keyword>
<dbReference type="Pfam" id="PF12774">
    <property type="entry name" value="AAA_6"/>
    <property type="match status" value="1"/>
</dbReference>
<evidence type="ECO:0000256" key="13">
    <source>
        <dbReference type="ARBA" id="ARBA00023273"/>
    </source>
</evidence>
<dbReference type="Gene3D" id="1.20.140.100">
    <property type="entry name" value="Dynein heavy chain, N-terminal domain 2"/>
    <property type="match status" value="1"/>
</dbReference>
<feature type="region of interest" description="Disordered" evidence="15">
    <location>
        <begin position="153"/>
        <end position="184"/>
    </location>
</feature>
<dbReference type="InterPro" id="IPR043160">
    <property type="entry name" value="Dynein_C_barrel"/>
</dbReference>
<keyword evidence="11" id="KW-0505">Motor protein</keyword>
<dbReference type="FunFam" id="3.40.50.300:FF:002141">
    <property type="entry name" value="Dynein heavy chain"/>
    <property type="match status" value="1"/>
</dbReference>
<keyword evidence="9 14" id="KW-0175">Coiled coil</keyword>
<dbReference type="OrthoDB" id="5593012at2759"/>
<dbReference type="Gene3D" id="1.20.58.1120">
    <property type="match status" value="1"/>
</dbReference>
<keyword evidence="8" id="KW-0243">Dynein</keyword>
<dbReference type="FunFam" id="3.10.490.20:FF:000009">
    <property type="entry name" value="Dynein heavy chain 4"/>
    <property type="match status" value="1"/>
</dbReference>
<feature type="coiled-coil region" evidence="14">
    <location>
        <begin position="2949"/>
        <end position="2976"/>
    </location>
</feature>
<dbReference type="Pfam" id="PF08393">
    <property type="entry name" value="DHC_N2"/>
    <property type="match status" value="1"/>
</dbReference>
<dbReference type="EMBL" id="JNBR01001442">
    <property type="protein sequence ID" value="OQR87427.1"/>
    <property type="molecule type" value="Genomic_DNA"/>
</dbReference>
<keyword evidence="12" id="KW-0206">Cytoskeleton</keyword>
<dbReference type="FunFam" id="1.20.920.20:FF:000001">
    <property type="entry name" value="dynein heavy chain 2, axonemal"/>
    <property type="match status" value="1"/>
</dbReference>
<dbReference type="GO" id="GO:0005524">
    <property type="term" value="F:ATP binding"/>
    <property type="evidence" value="ECO:0007669"/>
    <property type="project" value="UniProtKB-KW"/>
</dbReference>
<dbReference type="Pfam" id="PF18199">
    <property type="entry name" value="Dynein_C"/>
    <property type="match status" value="1"/>
</dbReference>
<evidence type="ECO:0000256" key="6">
    <source>
        <dbReference type="ARBA" id="ARBA00022741"/>
    </source>
</evidence>
<accession>A0A1V9YP36</accession>
<dbReference type="FunFam" id="1.20.920.30:FF:000002">
    <property type="entry name" value="Dynein axonemal heavy chain 3"/>
    <property type="match status" value="1"/>
</dbReference>
<dbReference type="Gene3D" id="3.10.490.20">
    <property type="match status" value="1"/>
</dbReference>
<evidence type="ECO:0000256" key="7">
    <source>
        <dbReference type="ARBA" id="ARBA00022840"/>
    </source>
</evidence>
<dbReference type="InterPro" id="IPR054354">
    <property type="entry name" value="DYNC2H1-like_lid"/>
</dbReference>
<evidence type="ECO:0000256" key="14">
    <source>
        <dbReference type="SAM" id="Coils"/>
    </source>
</evidence>
<dbReference type="InterPro" id="IPR041466">
    <property type="entry name" value="Dynein_AAA5_ext"/>
</dbReference>
<sequence>MDADGRQPFSVVPTAPPKRKGPATPKAPVPKRLSRIIDLDELKAAGADGRVSDKALLADRIYAKGVKRSLQQAQMFPPKELTPATKLGPFALTPLVAPPPVDKSLVPRRPVAPTPSPVPPLALGALRHTAATPREEPTPQSPMSARDAFYLSHRAPPKRPLPSTSSAPPATPVANDGASDDRPTRAKLLHKSSQLQTFTESVEASLLSGGVPADSFLYLVSVEDNPYKLVVVGHDAIDPTNYCTMSRAGITHCRDGVPEFTHLETFEREHYMYSLVRQIPFFLKYRKWKQFRTWKTNVRACKTLLCKHVLQHDLFILRPSLHDALMTLRQQCYEMGQLRIFAVDARRTSTLGEFSEKQQAQMVATDARIDTFVAAIVETTRATCNAFLREFLVSNGFTTAEQIPADVSAVLAHLTQAPESDDDDDDDDGPVARRPVAKATWANGRVVTFTERAAMRTQCRRVTKFVRLVEFFVVDAYLLLGIASTEYLLGEMHTIVNRVLAEAVAKPAPKPKLLILNAPPPAVPLFRVEVHLHLTTLHDQSIRSQLLFDPSCDELRAEMEGVVAAGLKAATSRPRLMADTVFKPYVQPTLDEISGGELSAGLNLDMMVMEDASFQDMLGRISLVVTKAYDGLSHFTKGLAIFQSQYIANLAFMKVAADVDHPANLARSIDDLRDQLETYEAQIAQFDTLADTAVVGLLLADCRALNATLKPSPRACMACLHQLIPRIAQVKNEELMLEVSRANDAISAVPTTVDEFAAALGALRDTQANMAALDDRYMFLKQLYGLTDEFKIAVSDIDSTNAFMLAQKRAQLKTSMDLLDSSTDAYTDKFAKELDKKIPKLLAAIQERYTDLHDARLEAVTSDASDMLPLLQTIDDKLRDLEAIGVKYIGFQKALGLPQSSFDDLEVLRADVEVKKLAWTTVQSWATAADVWRDTLLTSVGVAEMEEAVAAYFKTAVTCERGLPANAVVRQLKEAVEAFKDALPIVADLRCAHLKERHWRAIGDVLRFDVHADPTLTLGRFVDMHLHEWAPAVNRIATEATQEALLEAMLQRIAGVWADIAFEVKSHNDRKDVYVLGSTEEVSSALEESLITLNTILASRFVEPVRDDALLLHKRLVLFQETLDEWLTCQREWIYLESIFSAPDIQRQLPQEAQAFATINTFWKELMLRAHDTPLCMKATAQPGLCETLLKHNASLDKMRKSLEDYLETKRQAFPRFYFLSNDELLEILAHTKEPHAVQPHLCKLFDGILRLEFGDAHGSVDILSMHSSEGERVPFGRNLKARGNVEDWLSAVQSNMKQSLHRAMKACVGDYDHGQRDSWIFHHPAQCVASVTYMVWARECEAALPVTGGLERWLKLELAQLAALTRLIRSPLTKLQRCVVTSLVTTDVHARDIVAELIALRVTTTADFNWKKQLRYGWSVDVDDVTIEQSNVHIRYGYEYMGATSRLVITPLTDRCWMTITGAYDLRLGASPSGPAGTGKTETSKDLAKALAIQCIVFNCSDQIDYKTMAKLFCGLAQSGCWTCLDEFNRIDIEVLSVIAQQLMLLRRGRLAGATDLAFEGRTIALKDHHVIVTMNPGYAGRTELPDNLKICFRPVSMMVPDYALIAEIMMFSEGFDNAKDLSQKITKLYKLCSEQLSQQAHYDFGMRAVKTVLVMAGGLKRAPGAATASEEVVLIRALRDANTPKFVEDDLRLFHAILRDLFPSIHVPETASTALEEAVVAATKADGLQEVPAFTRKTLELFETLQVRVGIALTGCSGSGKTACYAVLRRAMGDLRDVKASPDKRFQRVAVTVLNPKSISLGELYGSFHPLTREWKDGLASALMRAIITDTTAKADKEGLAWLLFDGPIDALWIENLNTVLDDNMTLCLASGERIRLLPKMRLIFEVSDLQSASPASVSRLGVLYFSATTLGWRPFVESWLTETFGTDIEPRYSTLKLRSRVSKALELLLESPASPASVHRSLPHVMPTTHLSCVANACDLIALLLNKQRWFAAAAAEKQLKCVDLLVVFGVTWAFGANLSDANAAKFNEQLLAVLAEHRSQFHSSLLQVCGKSSGGPLSCTGSGASRTVATVFDFNIDFAELAWSHWDNEVAPFTYQMYTPIFNLIVPTVDVTKASFLLTLLVGGMKPVMLTGDTGGGKTVVAHAVLDGLAARGDDAGVGVIPLYIHFSAQTSSGVTQATIEGKLTKKRKTLLGAPVNKKVVVFVDDINLPVADAYGTQPCLELLRQLLDHKGLYDRDKYFWKDIADTVVTAAGAPPGGGRQPMPPRLLKHFTIICLPAGHEGAMRAIFHAIMSGHVASFAFAPALRDTLLATVEATIKLYAAVCDALRPTPAKCHYLFNLRDVSKVFAGLLHSRPALSVDGCVKLWMHENMRVFYDRLVSAPDREWFTTALISLVNKHFRMGWTHDHIFGAEDTIPVLFGCYGAGSPKGYEEIVDMESLETLLSTYVADYNTFRTPHLQLIFFRDTILHVSSIARVLMQPRGNLMLVGVGGSGKRSLARLAASMMEMACVEIQVARTYGRVEFRDDLKKLLVATGVKGKETMFLLTDAQIVCEEFVEDVNSLLNAGEIPHLFTHEEYEAVLSDMKGAVADAGLDDTRTHAEGLFVHRVRTHLHLVLCLSPVGTAFRRRCRQFPSLINCTTIDWYEAWPASALVVVAESYLGDVTLADESLRRGLVQMFVRVHESIAEYGALFLAAFQRHVYITPKSYLDAIHLYVRMLAEKRWLAQEAYDRLSTGVVKLEDTNVLVAGLKVELTNLQPVLAAKAIEAEELLKQVAIDQAEAKLVEQRVSADEAVVKAQAQDVAECQADALRDLEIAMPALNAAVQALDSLDKKDITEVKSFTKPPQAVQVVMEAVCIMLGEKPDWDTSKRVLSKPTFMQELKDYDKDNIAPKTLTRLKKYIDNPDFAVDEVKKVSRAAMSLCMWVHAMDIYAKVSKDVGPKRERLAQMNATLADANAKLNAKQTELAEVMARVHGLQTQCDAVVAEKKRLAAEAELTHARLSRAEKLTTGLADELVRWKASLEVMAADEVNLVGDVFLAAAAIAYLGPFDCTFRAQLQELWHGAMATAQLPTSPSASLLTTCADAATLREWQLNGLPTDVVSGENAVMLFRGERWPLLIDPQQQARSWLLKMEAPFGLQVAKVTDKTLLQAVETGVRDGQPLVLDDVGETLDPALDPLLLKALTKQGGACKAVLRVGDRDVLYDRNFRLYLVTKLPNPHYLPDVSIKVNLINFTVTKEGLQDQLLGDVVRKEQPEIEAKMSTLLASIATDQKLLKAIESKILSLLSTSQGNILDDQVLISTLGESKKTSMVVSERLTESEVTKAAISDIRNKYTAVAVRGSILYFVLADLAAIDPMYQYSLEYFKRLFNQSLADTEASSCNLALRLAALVDAQTFVVYKNVCRGLFEAHKLLFSFMMAVRILIDAGAVTTKELSLLHVAPPVATDEGADANALPPKAHQAIVAVSAAIPALESLPDSVVLFPDSWRRWYSADEPYRTPLPDGYDAKVTPFQRLVLVKAVRPDKAVPSASDFIAACLGPTLTTPPPFFMGDVYPDLDKGVPCVFILSSGADPTSILHRFAQELGRDDRLHLVSLGQGQGPVASALIRQCAASGDWVLLQNCHLAKSWMPQLELLLTQLRADTADVHDDFRLFLTSFPAPYFPVAVLQSSVKVTNEPPKGLKPNLRRSYEMLISDTVLDQCVQPVPWRKLVFGLCFFHAVVQERAKFGPMGWTKLYQFNDSDLETAIAVLQTFLDTQEIIPWDALHYVTGEINYGGRVTDEFDRRCLLATLCRFYDATTLTAPFTPAAPQYLAPACTTVAEFHAFIDQLPSADVPAIFGLHDNANVVYETHEGAVLFGLVRGLQARGTDVRSAAADDDDNTVLAVASQVQAALPPLLDRATAVTGLFDARDGQLDSLATVLGQELVKYNVLLTTVAGSVAGLQLAVQGLAVMSETLDATYKSLVLRQVPEEWAKVGFASLKPLAGWLADLVHRVAFMADWLARGKPDAFPLPVFFFPQGFLTGVLQTHARKYALPINTLEFAFEVDPAADGDGAVVTGMFLEGGQWIDGRLVDASPNVMFAVMPPIRFLPRLPPTDAAVGYECPVYKTTARRGTLSTTGISTNFVVTVLLPCAEVPTHWMLQGTALICNLDD</sequence>
<evidence type="ECO:0000256" key="11">
    <source>
        <dbReference type="ARBA" id="ARBA00023175"/>
    </source>
</evidence>
<dbReference type="Gene3D" id="3.40.50.300">
    <property type="entry name" value="P-loop containing nucleotide triphosphate hydrolases"/>
    <property type="match status" value="5"/>
</dbReference>
<dbReference type="FunFam" id="1.20.140.100:FF:000004">
    <property type="entry name" value="Dynein axonemal heavy chain 6"/>
    <property type="match status" value="1"/>
</dbReference>
<evidence type="ECO:0000256" key="8">
    <source>
        <dbReference type="ARBA" id="ARBA00023017"/>
    </source>
</evidence>
<evidence type="ECO:0000256" key="10">
    <source>
        <dbReference type="ARBA" id="ARBA00023069"/>
    </source>
</evidence>
<keyword evidence="5" id="KW-0677">Repeat</keyword>
<evidence type="ECO:0000256" key="2">
    <source>
        <dbReference type="ARBA" id="ARBA00008887"/>
    </source>
</evidence>
<dbReference type="Gene3D" id="1.20.920.20">
    <property type="match status" value="1"/>
</dbReference>
<dbReference type="InterPro" id="IPR041658">
    <property type="entry name" value="AAA_lid_11"/>
</dbReference>
<organism evidence="17 18">
    <name type="scientific">Achlya hypogyna</name>
    <name type="common">Oomycete</name>
    <name type="synonym">Protoachlya hypogyna</name>
    <dbReference type="NCBI Taxonomy" id="1202772"/>
    <lineage>
        <taxon>Eukaryota</taxon>
        <taxon>Sar</taxon>
        <taxon>Stramenopiles</taxon>
        <taxon>Oomycota</taxon>
        <taxon>Saprolegniomycetes</taxon>
        <taxon>Saprolegniales</taxon>
        <taxon>Achlyaceae</taxon>
        <taxon>Achlya</taxon>
    </lineage>
</organism>
<dbReference type="InterPro" id="IPR026983">
    <property type="entry name" value="DHC"/>
</dbReference>
<feature type="domain" description="AAA+ ATPase" evidence="16">
    <location>
        <begin position="2128"/>
        <end position="2284"/>
    </location>
</feature>
<dbReference type="InterPro" id="IPR042228">
    <property type="entry name" value="Dynein_linker_3"/>
</dbReference>
<keyword evidence="4" id="KW-0493">Microtubule</keyword>
<dbReference type="InterPro" id="IPR042222">
    <property type="entry name" value="Dynein_2_N"/>
</dbReference>
<proteinExistence type="inferred from homology"/>
<dbReference type="Gene3D" id="1.20.920.30">
    <property type="match status" value="1"/>
</dbReference>
<dbReference type="FunFam" id="1.10.8.710:FF:000004">
    <property type="entry name" value="Dynein axonemal heavy chain 6"/>
    <property type="match status" value="1"/>
</dbReference>
<dbReference type="FunFam" id="3.40.50.300:FF:000049">
    <property type="entry name" value="Dynein, axonemal, heavy chain 5"/>
    <property type="match status" value="1"/>
</dbReference>
<dbReference type="FunFam" id="3.40.50.300:FF:000063">
    <property type="entry name" value="dynein heavy chain 6, axonemal"/>
    <property type="match status" value="1"/>
</dbReference>
<dbReference type="FunFam" id="1.20.58.1120:FF:000007">
    <property type="entry name" value="Dynein heavy chain 4"/>
    <property type="match status" value="1"/>
</dbReference>
<dbReference type="FunFam" id="3.20.180.20:FF:000003">
    <property type="entry name" value="Dynein heavy chain 12, axonemal"/>
    <property type="match status" value="1"/>
</dbReference>
<keyword evidence="3" id="KW-0963">Cytoplasm</keyword>
<dbReference type="FunFam" id="3.40.50.300:FF:000362">
    <property type="entry name" value="Dynein, axonemal, heavy chain 6"/>
    <property type="match status" value="1"/>
</dbReference>
<dbReference type="Gene3D" id="3.20.180.20">
    <property type="entry name" value="Dynein heavy chain, N-terminal domain 2"/>
    <property type="match status" value="1"/>
</dbReference>
<dbReference type="PANTHER" id="PTHR22878:SF68">
    <property type="entry name" value="DYNEIN HEAVY CHAIN 6, AXONEMAL-LIKE"/>
    <property type="match status" value="1"/>
</dbReference>
<evidence type="ECO:0000256" key="5">
    <source>
        <dbReference type="ARBA" id="ARBA00022737"/>
    </source>
</evidence>
<dbReference type="Pfam" id="PF17852">
    <property type="entry name" value="Dynein_AAA_lid"/>
    <property type="match status" value="1"/>
</dbReference>
<dbReference type="FunFam" id="1.10.8.1220:FF:000001">
    <property type="entry name" value="Dynein axonemal heavy chain 5"/>
    <property type="match status" value="1"/>
</dbReference>
<dbReference type="Pfam" id="PF12775">
    <property type="entry name" value="AAA_7"/>
    <property type="match status" value="1"/>
</dbReference>
<evidence type="ECO:0000259" key="16">
    <source>
        <dbReference type="SMART" id="SM00382"/>
    </source>
</evidence>
<keyword evidence="10" id="KW-0969">Cilium</keyword>
<dbReference type="GO" id="GO:0007018">
    <property type="term" value="P:microtubule-based movement"/>
    <property type="evidence" value="ECO:0007669"/>
    <property type="project" value="InterPro"/>
</dbReference>
<dbReference type="InterPro" id="IPR043157">
    <property type="entry name" value="Dynein_AAA1S"/>
</dbReference>
<dbReference type="Pfam" id="PF12777">
    <property type="entry name" value="MT"/>
    <property type="match status" value="1"/>
</dbReference>
<evidence type="ECO:0000256" key="1">
    <source>
        <dbReference type="ARBA" id="ARBA00004430"/>
    </source>
</evidence>
<dbReference type="GO" id="GO:0045505">
    <property type="term" value="F:dynein intermediate chain binding"/>
    <property type="evidence" value="ECO:0007669"/>
    <property type="project" value="InterPro"/>
</dbReference>
<dbReference type="Gene3D" id="1.10.8.710">
    <property type="match status" value="1"/>
</dbReference>
<evidence type="ECO:0000256" key="4">
    <source>
        <dbReference type="ARBA" id="ARBA00022701"/>
    </source>
</evidence>
<dbReference type="InterPro" id="IPR003593">
    <property type="entry name" value="AAA+_ATPase"/>
</dbReference>
<dbReference type="InterPro" id="IPR035699">
    <property type="entry name" value="AAA_6"/>
</dbReference>
<dbReference type="SMART" id="SM00382">
    <property type="entry name" value="AAA"/>
    <property type="match status" value="3"/>
</dbReference>
<name>A0A1V9YP36_ACHHY</name>
<dbReference type="GO" id="GO:0005874">
    <property type="term" value="C:microtubule"/>
    <property type="evidence" value="ECO:0007669"/>
    <property type="project" value="UniProtKB-KW"/>
</dbReference>
<dbReference type="GO" id="GO:0030286">
    <property type="term" value="C:dynein complex"/>
    <property type="evidence" value="ECO:0007669"/>
    <property type="project" value="UniProtKB-KW"/>
</dbReference>
<dbReference type="Pfam" id="PF12780">
    <property type="entry name" value="AAA_8"/>
    <property type="match status" value="1"/>
</dbReference>
<dbReference type="Pfam" id="PF12781">
    <property type="entry name" value="AAA_9"/>
    <property type="match status" value="1"/>
</dbReference>
<dbReference type="Gene3D" id="1.10.8.1220">
    <property type="match status" value="1"/>
</dbReference>
<keyword evidence="13" id="KW-0966">Cell projection</keyword>
<gene>
    <name evidence="17" type="ORF">ACHHYP_08845</name>
</gene>
<dbReference type="GO" id="GO:0005930">
    <property type="term" value="C:axoneme"/>
    <property type="evidence" value="ECO:0007669"/>
    <property type="project" value="UniProtKB-SubCell"/>
</dbReference>
<dbReference type="Pfam" id="PF18198">
    <property type="entry name" value="AAA_lid_11"/>
    <property type="match status" value="1"/>
</dbReference>
<feature type="domain" description="AAA+ ATPase" evidence="16">
    <location>
        <begin position="2484"/>
        <end position="2622"/>
    </location>
</feature>
<comment type="similarity">
    <text evidence="2">Belongs to the dynein heavy chain family.</text>
</comment>
<dbReference type="InterPro" id="IPR042219">
    <property type="entry name" value="AAA_lid_11_sf"/>
</dbReference>